<gene>
    <name evidence="3" type="ORF">SAMN05444351_0260</name>
</gene>
<feature type="region of interest" description="Disordered" evidence="1">
    <location>
        <begin position="150"/>
        <end position="220"/>
    </location>
</feature>
<sequence>MPVGTLPRHRPRHAPRPVTATGLALLFSVAGLLAGGVVLAAPAAAVDDPARPDARVTHGPSCRPGGVVVEVTAGTVAYAVTLATTRRPAGEDSAEVAAGETVVLRTGDVAWGEVVDSRLEYTALDDSGTAYTDELDGFVFTRPSEEDCAAIAAPPGAGDVPPASPAPPATAAPSSPGEPTPGEGPAEEPGTPSAPAGAAPDALPVPGLPEPAPGSPVDGGVSPGGAVVASSALVAAGDAVTLTGAGFTPGEVVRVRLADGTELTAVPAGPDGQVLATVRIPGGAAAGATTLALVGAESETVAEVQLRVAAAAAPVDRDPVPVPLVAAGLALVVTATGLVLVAAGRRERTVPSGPPGSA</sequence>
<dbReference type="AlphaFoldDB" id="A0A1M5D8B3"/>
<keyword evidence="4" id="KW-1185">Reference proteome</keyword>
<dbReference type="EMBL" id="FQVX01000001">
    <property type="protein sequence ID" value="SHF63115.1"/>
    <property type="molecule type" value="Genomic_DNA"/>
</dbReference>
<proteinExistence type="predicted"/>
<evidence type="ECO:0000256" key="1">
    <source>
        <dbReference type="SAM" id="MobiDB-lite"/>
    </source>
</evidence>
<dbReference type="Proteomes" id="UP000184471">
    <property type="component" value="Unassembled WGS sequence"/>
</dbReference>
<organism evidence="3 4">
    <name type="scientific">Geodermatophilus nigrescens</name>
    <dbReference type="NCBI Taxonomy" id="1070870"/>
    <lineage>
        <taxon>Bacteria</taxon>
        <taxon>Bacillati</taxon>
        <taxon>Actinomycetota</taxon>
        <taxon>Actinomycetes</taxon>
        <taxon>Geodermatophilales</taxon>
        <taxon>Geodermatophilaceae</taxon>
        <taxon>Geodermatophilus</taxon>
    </lineage>
</organism>
<accession>A0A1M5D8B3</accession>
<feature type="compositionally biased region" description="Low complexity" evidence="1">
    <location>
        <begin position="152"/>
        <end position="161"/>
    </location>
</feature>
<name>A0A1M5D8B3_9ACTN</name>
<reference evidence="3 4" key="1">
    <citation type="submission" date="2016-11" db="EMBL/GenBank/DDBJ databases">
        <authorList>
            <person name="Jaros S."/>
            <person name="Januszkiewicz K."/>
            <person name="Wedrychowicz H."/>
        </authorList>
    </citation>
    <scope>NUCLEOTIDE SEQUENCE [LARGE SCALE GENOMIC DNA]</scope>
    <source>
        <strain evidence="3 4">DSM 45408</strain>
    </source>
</reference>
<evidence type="ECO:0000256" key="2">
    <source>
        <dbReference type="SAM" id="Phobius"/>
    </source>
</evidence>
<feature type="transmembrane region" description="Helical" evidence="2">
    <location>
        <begin position="324"/>
        <end position="343"/>
    </location>
</feature>
<feature type="compositionally biased region" description="Low complexity" evidence="1">
    <location>
        <begin position="171"/>
        <end position="205"/>
    </location>
</feature>
<protein>
    <submittedName>
        <fullName evidence="3">Uncharacterized protein</fullName>
    </submittedName>
</protein>
<evidence type="ECO:0000313" key="3">
    <source>
        <dbReference type="EMBL" id="SHF63115.1"/>
    </source>
</evidence>
<dbReference type="STRING" id="1070870.SAMN05444351_0260"/>
<keyword evidence="2" id="KW-0812">Transmembrane</keyword>
<keyword evidence="2" id="KW-1133">Transmembrane helix</keyword>
<keyword evidence="2" id="KW-0472">Membrane</keyword>
<evidence type="ECO:0000313" key="4">
    <source>
        <dbReference type="Proteomes" id="UP000184471"/>
    </source>
</evidence>